<dbReference type="PANTHER" id="PTHR24321">
    <property type="entry name" value="DEHYDROGENASES, SHORT CHAIN"/>
    <property type="match status" value="1"/>
</dbReference>
<evidence type="ECO:0008006" key="5">
    <source>
        <dbReference type="Google" id="ProtNLM"/>
    </source>
</evidence>
<dbReference type="GO" id="GO:0016491">
    <property type="term" value="F:oxidoreductase activity"/>
    <property type="evidence" value="ECO:0007669"/>
    <property type="project" value="UniProtKB-KW"/>
</dbReference>
<dbReference type="InterPro" id="IPR002347">
    <property type="entry name" value="SDR_fam"/>
</dbReference>
<evidence type="ECO:0000313" key="4">
    <source>
        <dbReference type="Proteomes" id="UP000033608"/>
    </source>
</evidence>
<dbReference type="PRINTS" id="PR00081">
    <property type="entry name" value="GDHRDH"/>
</dbReference>
<accession>A0A0F5LQ09</accession>
<name>A0A0F5LQ09_9HYPH</name>
<gene>
    <name evidence="3" type="ORF">VW29_10655</name>
</gene>
<dbReference type="EMBL" id="LAJF01000076">
    <property type="protein sequence ID" value="KKB84455.1"/>
    <property type="molecule type" value="Genomic_DNA"/>
</dbReference>
<organism evidence="3 4">
    <name type="scientific">Devosia limi DSM 17137</name>
    <dbReference type="NCBI Taxonomy" id="1121477"/>
    <lineage>
        <taxon>Bacteria</taxon>
        <taxon>Pseudomonadati</taxon>
        <taxon>Pseudomonadota</taxon>
        <taxon>Alphaproteobacteria</taxon>
        <taxon>Hyphomicrobiales</taxon>
        <taxon>Devosiaceae</taxon>
        <taxon>Devosia</taxon>
    </lineage>
</organism>
<dbReference type="PANTHER" id="PTHR24321:SF15">
    <property type="entry name" value="OXIDOREDUCTASE UCPA"/>
    <property type="match status" value="1"/>
</dbReference>
<dbReference type="AlphaFoldDB" id="A0A0F5LQ09"/>
<dbReference type="PATRIC" id="fig|1121477.3.peg.3262"/>
<comment type="similarity">
    <text evidence="1">Belongs to the short-chain dehydrogenases/reductases (SDR) family.</text>
</comment>
<protein>
    <recommendedName>
        <fullName evidence="5">3-oxoacyl-[acyl-carrier protein] reductase</fullName>
    </recommendedName>
</protein>
<dbReference type="Proteomes" id="UP000033608">
    <property type="component" value="Unassembled WGS sequence"/>
</dbReference>
<evidence type="ECO:0000313" key="3">
    <source>
        <dbReference type="EMBL" id="KKB84455.1"/>
    </source>
</evidence>
<dbReference type="PRINTS" id="PR00080">
    <property type="entry name" value="SDRFAMILY"/>
</dbReference>
<proteinExistence type="inferred from homology"/>
<keyword evidence="2" id="KW-0560">Oxidoreductase</keyword>
<dbReference type="InterPro" id="IPR036291">
    <property type="entry name" value="NAD(P)-bd_dom_sf"/>
</dbReference>
<sequence length="243" mass="25131">MTKSNIYDLGGRRVVIAGGGGQIGQAIALRMQEHGAAVEVWDLTFPGPCSGTARRVDVTDAAAVGAAMDAAVAAMGGVDALVYAVGATGPTKLTQQYTADEWKRLIDINLNGAFNCIQSALECFDAEAPSHIVTIASIAGKEGNPRMAAYSAAKAGLIALTKSVGRELAHTRTRTHAIAPALIDTNLLKQMKPEIVAQNMAKIPMGRAGTPGEVAELAAWLISPGCTFTTGAVHDLSGGRATY</sequence>
<comment type="caution">
    <text evidence="3">The sequence shown here is derived from an EMBL/GenBank/DDBJ whole genome shotgun (WGS) entry which is preliminary data.</text>
</comment>
<dbReference type="PROSITE" id="PS00061">
    <property type="entry name" value="ADH_SHORT"/>
    <property type="match status" value="1"/>
</dbReference>
<evidence type="ECO:0000256" key="2">
    <source>
        <dbReference type="ARBA" id="ARBA00023002"/>
    </source>
</evidence>
<dbReference type="SUPFAM" id="SSF51735">
    <property type="entry name" value="NAD(P)-binding Rossmann-fold domains"/>
    <property type="match status" value="1"/>
</dbReference>
<dbReference type="Pfam" id="PF13561">
    <property type="entry name" value="adh_short_C2"/>
    <property type="match status" value="1"/>
</dbReference>
<dbReference type="InterPro" id="IPR020904">
    <property type="entry name" value="Sc_DH/Rdtase_CS"/>
</dbReference>
<dbReference type="Gene3D" id="3.40.50.720">
    <property type="entry name" value="NAD(P)-binding Rossmann-like Domain"/>
    <property type="match status" value="1"/>
</dbReference>
<keyword evidence="4" id="KW-1185">Reference proteome</keyword>
<dbReference type="STRING" id="1121477.SAMN02745223_03105"/>
<evidence type="ECO:0000256" key="1">
    <source>
        <dbReference type="ARBA" id="ARBA00006484"/>
    </source>
</evidence>
<dbReference type="CDD" id="cd05233">
    <property type="entry name" value="SDR_c"/>
    <property type="match status" value="1"/>
</dbReference>
<reference evidence="3 4" key="1">
    <citation type="submission" date="2015-03" db="EMBL/GenBank/DDBJ databases">
        <authorList>
            <person name="Hassan Y.I."/>
            <person name="Lepp D."/>
            <person name="Zhou T."/>
        </authorList>
    </citation>
    <scope>NUCLEOTIDE SEQUENCE [LARGE SCALE GENOMIC DNA]</scope>
    <source>
        <strain evidence="3 4">DSM 17137</strain>
    </source>
</reference>